<dbReference type="EMBL" id="AUYC01000035">
    <property type="protein sequence ID" value="KZN62067.1"/>
    <property type="molecule type" value="Genomic_DNA"/>
</dbReference>
<dbReference type="RefSeq" id="WP_063368723.1">
    <property type="nucleotide sequence ID" value="NZ_AUYC01000035.1"/>
</dbReference>
<dbReference type="Proteomes" id="UP000076486">
    <property type="component" value="Unassembled WGS sequence"/>
</dbReference>
<protein>
    <submittedName>
        <fullName evidence="1">Uncharacterized protein</fullName>
    </submittedName>
</protein>
<evidence type="ECO:0000313" key="2">
    <source>
        <dbReference type="Proteomes" id="UP000076486"/>
    </source>
</evidence>
<accession>A0A162C4R0</accession>
<reference evidence="1 2" key="1">
    <citation type="submission" date="2013-07" db="EMBL/GenBank/DDBJ databases">
        <title>Comparative Genomic and Metabolomic Analysis of Twelve Strains of Pseudoalteromonas luteoviolacea.</title>
        <authorList>
            <person name="Vynne N.G."/>
            <person name="Mansson M."/>
            <person name="Gram L."/>
        </authorList>
    </citation>
    <scope>NUCLEOTIDE SEQUENCE [LARGE SCALE GENOMIC DNA]</scope>
    <source>
        <strain evidence="1 2">CPMOR-1</strain>
    </source>
</reference>
<name>A0A162C4R0_9GAMM</name>
<evidence type="ECO:0000313" key="1">
    <source>
        <dbReference type="EMBL" id="KZN62067.1"/>
    </source>
</evidence>
<sequence length="87" mass="10224">MNIRENGFEILESFLPQCEMQSIKAEVNEFPKTYPKYGIRGANDKFQTIQQLCSSEKLTKIAESILMGKANQWFPEQVRNDIERIYF</sequence>
<dbReference type="PATRIC" id="fig|1365248.3.peg.3322"/>
<organism evidence="1 2">
    <name type="scientific">Pseudoalteromonas luteoviolacea CPMOR-1</name>
    <dbReference type="NCBI Taxonomy" id="1365248"/>
    <lineage>
        <taxon>Bacteria</taxon>
        <taxon>Pseudomonadati</taxon>
        <taxon>Pseudomonadota</taxon>
        <taxon>Gammaproteobacteria</taxon>
        <taxon>Alteromonadales</taxon>
        <taxon>Pseudoalteromonadaceae</taxon>
        <taxon>Pseudoalteromonas</taxon>
    </lineage>
</organism>
<gene>
    <name evidence="1" type="ORF">N473_21215</name>
</gene>
<comment type="caution">
    <text evidence="1">The sequence shown here is derived from an EMBL/GenBank/DDBJ whole genome shotgun (WGS) entry which is preliminary data.</text>
</comment>
<dbReference type="AlphaFoldDB" id="A0A162C4R0"/>
<proteinExistence type="predicted"/>